<gene>
    <name evidence="2" type="ORF">NKI27_10960</name>
</gene>
<evidence type="ECO:0000313" key="2">
    <source>
        <dbReference type="EMBL" id="UZE94607.1"/>
    </source>
</evidence>
<dbReference type="EMBL" id="CP100390">
    <property type="protein sequence ID" value="UZE94607.1"/>
    <property type="molecule type" value="Genomic_DNA"/>
</dbReference>
<feature type="compositionally biased region" description="Basic residues" evidence="1">
    <location>
        <begin position="168"/>
        <end position="189"/>
    </location>
</feature>
<organism evidence="2 3">
    <name type="scientific">Alkalimarinus alittae</name>
    <dbReference type="NCBI Taxonomy" id="2961619"/>
    <lineage>
        <taxon>Bacteria</taxon>
        <taxon>Pseudomonadati</taxon>
        <taxon>Pseudomonadota</taxon>
        <taxon>Gammaproteobacteria</taxon>
        <taxon>Alteromonadales</taxon>
        <taxon>Alteromonadaceae</taxon>
        <taxon>Alkalimarinus</taxon>
    </lineage>
</organism>
<protein>
    <submittedName>
        <fullName evidence="2">Uncharacterized protein</fullName>
    </submittedName>
</protein>
<reference evidence="2" key="1">
    <citation type="submission" date="2022-06" db="EMBL/GenBank/DDBJ databases">
        <title>Alkalimarinus sp. nov., isolated from gut of a Alitta virens.</title>
        <authorList>
            <person name="Yang A.I."/>
            <person name="Shin N.-R."/>
        </authorList>
    </citation>
    <scope>NUCLEOTIDE SEQUENCE</scope>
    <source>
        <strain evidence="2">A2M4</strain>
    </source>
</reference>
<name>A0ABY6MXT9_9ALTE</name>
<feature type="compositionally biased region" description="Low complexity" evidence="1">
    <location>
        <begin position="100"/>
        <end position="125"/>
    </location>
</feature>
<feature type="region of interest" description="Disordered" evidence="1">
    <location>
        <begin position="90"/>
        <end position="212"/>
    </location>
</feature>
<dbReference type="Proteomes" id="UP001163739">
    <property type="component" value="Chromosome"/>
</dbReference>
<feature type="compositionally biased region" description="Low complexity" evidence="1">
    <location>
        <begin position="149"/>
        <end position="167"/>
    </location>
</feature>
<evidence type="ECO:0000256" key="1">
    <source>
        <dbReference type="SAM" id="MobiDB-lite"/>
    </source>
</evidence>
<sequence>MAKNDKLGIDKIINRINQEFEKTSSHFDKLVSDAQKQFDTLQGQIQDPIKKLMEDMDAVRERELKRFHSEFDRRVEEFTELQNNILEKLGVNAKADNKPTKAATKNKTASTTTTTKKTPAKSTTKAAEKKPAAKKAPPQKTAAKKPAAKKTTATKKPATAKTTTAKPAAKKPAAKKTTAKKPAAKKPAAKKPAAQKSAATKPASKKTDANKP</sequence>
<keyword evidence="3" id="KW-1185">Reference proteome</keyword>
<accession>A0ABY6MXT9</accession>
<dbReference type="RefSeq" id="WP_265046100.1">
    <property type="nucleotide sequence ID" value="NZ_CP100390.1"/>
</dbReference>
<feature type="compositionally biased region" description="Low complexity" evidence="1">
    <location>
        <begin position="190"/>
        <end position="202"/>
    </location>
</feature>
<proteinExistence type="predicted"/>
<evidence type="ECO:0000313" key="3">
    <source>
        <dbReference type="Proteomes" id="UP001163739"/>
    </source>
</evidence>